<feature type="transmembrane region" description="Helical" evidence="1">
    <location>
        <begin position="67"/>
        <end position="87"/>
    </location>
</feature>
<evidence type="ECO:0000256" key="1">
    <source>
        <dbReference type="SAM" id="Phobius"/>
    </source>
</evidence>
<dbReference type="AlphaFoldDB" id="T1GR19"/>
<keyword evidence="1" id="KW-1133">Transmembrane helix</keyword>
<reference evidence="3" key="1">
    <citation type="submission" date="2013-02" db="EMBL/GenBank/DDBJ databases">
        <authorList>
            <person name="Hughes D."/>
        </authorList>
    </citation>
    <scope>NUCLEOTIDE SEQUENCE</scope>
    <source>
        <strain>Durham</strain>
        <strain evidence="3">NC isolate 2 -- Noor lab</strain>
    </source>
</reference>
<evidence type="ECO:0000313" key="3">
    <source>
        <dbReference type="Proteomes" id="UP000015102"/>
    </source>
</evidence>
<keyword evidence="1" id="KW-0472">Membrane</keyword>
<organism evidence="2 3">
    <name type="scientific">Megaselia scalaris</name>
    <name type="common">Humpbacked fly</name>
    <name type="synonym">Phora scalaris</name>
    <dbReference type="NCBI Taxonomy" id="36166"/>
    <lineage>
        <taxon>Eukaryota</taxon>
        <taxon>Metazoa</taxon>
        <taxon>Ecdysozoa</taxon>
        <taxon>Arthropoda</taxon>
        <taxon>Hexapoda</taxon>
        <taxon>Insecta</taxon>
        <taxon>Pterygota</taxon>
        <taxon>Neoptera</taxon>
        <taxon>Endopterygota</taxon>
        <taxon>Diptera</taxon>
        <taxon>Brachycera</taxon>
        <taxon>Muscomorpha</taxon>
        <taxon>Platypezoidea</taxon>
        <taxon>Phoridae</taxon>
        <taxon>Megaseliini</taxon>
        <taxon>Megaselia</taxon>
    </lineage>
</organism>
<accession>T1GR19</accession>
<sequence length="117" mass="13714">MDLQSFYQEYISPHFVRAFIVCISFKMLQFQKTLVILLAMLMGFAFYYGIQLFDFIFEDTNLFNIDLFKKSIAVWTGTILGMLSYSLTMGRSLFQTYIFALIGSFISTLYIEIKQEL</sequence>
<protein>
    <submittedName>
        <fullName evidence="2">Uncharacterized protein</fullName>
    </submittedName>
</protein>
<feature type="transmembrane region" description="Helical" evidence="1">
    <location>
        <begin position="34"/>
        <end position="55"/>
    </location>
</feature>
<dbReference type="Proteomes" id="UP000015102">
    <property type="component" value="Unassembled WGS sequence"/>
</dbReference>
<keyword evidence="1" id="KW-0812">Transmembrane</keyword>
<keyword evidence="3" id="KW-1185">Reference proteome</keyword>
<evidence type="ECO:0000313" key="2">
    <source>
        <dbReference type="EnsemblMetazoa" id="MESCA006090-PA"/>
    </source>
</evidence>
<dbReference type="EMBL" id="CAQQ02197426">
    <property type="status" value="NOT_ANNOTATED_CDS"/>
    <property type="molecule type" value="Genomic_DNA"/>
</dbReference>
<name>T1GR19_MEGSC</name>
<dbReference type="EnsemblMetazoa" id="MESCA006090-RA">
    <property type="protein sequence ID" value="MESCA006090-PA"/>
    <property type="gene ID" value="MESCA006090"/>
</dbReference>
<reference evidence="2" key="2">
    <citation type="submission" date="2015-06" db="UniProtKB">
        <authorList>
            <consortium name="EnsemblMetazoa"/>
        </authorList>
    </citation>
    <scope>IDENTIFICATION</scope>
</reference>
<dbReference type="HOGENOM" id="CLU_2087573_0_0_1"/>
<proteinExistence type="predicted"/>